<dbReference type="PANTHER" id="PTHR45825:SF3">
    <property type="entry name" value="GRANULE-BOUND STARCH SYNTHASE 1, CHLOROPLASTIC_AMYLOPLASTIC"/>
    <property type="match status" value="1"/>
</dbReference>
<comment type="caution">
    <text evidence="14">The sequence shown here is derived from an EMBL/GenBank/DDBJ whole genome shotgun (WGS) entry which is preliminary data.</text>
</comment>
<dbReference type="InterPro" id="IPR011835">
    <property type="entry name" value="GS/SS"/>
</dbReference>
<comment type="subcellular location">
    <subcellularLocation>
        <location evidence="1">Plastid</location>
        <location evidence="1">Chloroplast</location>
    </subcellularLocation>
</comment>
<evidence type="ECO:0000259" key="13">
    <source>
        <dbReference type="Pfam" id="PF08323"/>
    </source>
</evidence>
<keyword evidence="5" id="KW-0934">Plastid</keyword>
<keyword evidence="4" id="KW-0150">Chloroplast</keyword>
<proteinExistence type="inferred from homology"/>
<dbReference type="CDD" id="cd03791">
    <property type="entry name" value="GT5_Glycogen_synthase_DULL1-like"/>
    <property type="match status" value="1"/>
</dbReference>
<protein>
    <recommendedName>
        <fullName evidence="10">Granule-bound starch synthase 1, chloroplastic/amyloplastic</fullName>
    </recommendedName>
    <alternativeName>
        <fullName evidence="11">Granule-bound starch synthase I</fullName>
    </alternativeName>
</protein>
<keyword evidence="8" id="KW-0750">Starch biosynthesis</keyword>
<evidence type="ECO:0000256" key="3">
    <source>
        <dbReference type="ARBA" id="ARBA00010281"/>
    </source>
</evidence>
<comment type="pathway">
    <text evidence="2">Glycan biosynthesis; starch biosynthesis.</text>
</comment>
<evidence type="ECO:0000256" key="10">
    <source>
        <dbReference type="ARBA" id="ARBA00040053"/>
    </source>
</evidence>
<dbReference type="EMBL" id="CM031836">
    <property type="protein sequence ID" value="KAG6684686.1"/>
    <property type="molecule type" value="Genomic_DNA"/>
</dbReference>
<sequence length="615" mass="67149">MATVTGSHFVSRTSHASSHGSSGSETKANLAQMGLRSQAMTHNGLRSLNKLDMLQMRTNAKAIAGQARSKVGNTQNDRPAGKIICGQGMNLVFVGAEVGPWSKTGGLGDVLGGLPPAMAAKGHRVMTVSPRYDQYKDAWDTEVPVEIKVGDRLETVRFFHCYKRGVDRVFVDHPIFLEKVWGKTGSKIYGPRTGLDYQDNQLRFSLLCQAALEAPRVLNLNSSEYFSGPYGEDVVFIANDWHTALLPCYLKTMYKPRGIYQTAKVAFCIHNIAYQGRFAFPDFSLLNLPDQFKGSFDFIDGYEKPVKGRKINWMKAGILESDRVVTVSPYYAQELVSGVEKGVELDNIIRKTGITGIVNGMDVQEWNPATDKYVDVKYDATTVMDAKPLLKEALQAEVGLPVDRNIPLIGFIGRLEEQKGSDILAAAIPKFIGEDVQVVVLGTGKKTMEKQIEMLEIMYPNKARGVAKFNVPLAHMIIAGADFILVPSRFEPCGLIQLHAMRYGTVPICASTGGLVDTVEEGFTGFQMGAFNVECDAVDPADVNAIAATVKRALATYGSPALKEIIQNCMAQDLSWKGPARLWEKMLLTLGVAGGEPGIEGEEIAPLAKENVATP</sequence>
<keyword evidence="9" id="KW-0809">Transit peptide</keyword>
<organism evidence="14 15">
    <name type="scientific">Carya illinoinensis</name>
    <name type="common">Pecan</name>
    <dbReference type="NCBI Taxonomy" id="32201"/>
    <lineage>
        <taxon>Eukaryota</taxon>
        <taxon>Viridiplantae</taxon>
        <taxon>Streptophyta</taxon>
        <taxon>Embryophyta</taxon>
        <taxon>Tracheophyta</taxon>
        <taxon>Spermatophyta</taxon>
        <taxon>Magnoliopsida</taxon>
        <taxon>eudicotyledons</taxon>
        <taxon>Gunneridae</taxon>
        <taxon>Pentapetalae</taxon>
        <taxon>rosids</taxon>
        <taxon>fabids</taxon>
        <taxon>Fagales</taxon>
        <taxon>Juglandaceae</taxon>
        <taxon>Carya</taxon>
    </lineage>
</organism>
<accession>A0A922DHT4</accession>
<dbReference type="FunFam" id="3.40.50.2000:FF:000090">
    <property type="entry name" value="Starch synthase, chloroplastic/amyloplastic"/>
    <property type="match status" value="1"/>
</dbReference>
<feature type="domain" description="Starch synthase catalytic" evidence="13">
    <location>
        <begin position="91"/>
        <end position="350"/>
    </location>
</feature>
<evidence type="ECO:0000256" key="8">
    <source>
        <dbReference type="ARBA" id="ARBA00022922"/>
    </source>
</evidence>
<dbReference type="PANTHER" id="PTHR45825">
    <property type="entry name" value="GRANULE-BOUND STARCH SYNTHASE 1, CHLOROPLASTIC/AMYLOPLASTIC"/>
    <property type="match status" value="1"/>
</dbReference>
<evidence type="ECO:0000256" key="2">
    <source>
        <dbReference type="ARBA" id="ARBA00004727"/>
    </source>
</evidence>
<evidence type="ECO:0000256" key="1">
    <source>
        <dbReference type="ARBA" id="ARBA00004229"/>
    </source>
</evidence>
<dbReference type="EMBL" id="CM031836">
    <property type="protein sequence ID" value="KAG6684687.1"/>
    <property type="molecule type" value="Genomic_DNA"/>
</dbReference>
<evidence type="ECO:0000256" key="9">
    <source>
        <dbReference type="ARBA" id="ARBA00022946"/>
    </source>
</evidence>
<evidence type="ECO:0000256" key="11">
    <source>
        <dbReference type="ARBA" id="ARBA00042085"/>
    </source>
</evidence>
<gene>
    <name evidence="14" type="ORF">I3842_12G074500</name>
</gene>
<dbReference type="GO" id="GO:0019252">
    <property type="term" value="P:starch biosynthetic process"/>
    <property type="evidence" value="ECO:0007669"/>
    <property type="project" value="UniProtKB-KW"/>
</dbReference>
<keyword evidence="6" id="KW-0328">Glycosyltransferase</keyword>
<evidence type="ECO:0000313" key="15">
    <source>
        <dbReference type="Proteomes" id="UP000811246"/>
    </source>
</evidence>
<dbReference type="Pfam" id="PF08323">
    <property type="entry name" value="Glyco_transf_5"/>
    <property type="match status" value="1"/>
</dbReference>
<dbReference type="GO" id="GO:0009507">
    <property type="term" value="C:chloroplast"/>
    <property type="evidence" value="ECO:0007669"/>
    <property type="project" value="UniProtKB-SubCell"/>
</dbReference>
<feature type="compositionally biased region" description="Low complexity" evidence="12">
    <location>
        <begin position="14"/>
        <end position="24"/>
    </location>
</feature>
<keyword evidence="7" id="KW-0808">Transferase</keyword>
<evidence type="ECO:0000256" key="4">
    <source>
        <dbReference type="ARBA" id="ARBA00022528"/>
    </source>
</evidence>
<dbReference type="EMBL" id="CM031836">
    <property type="protein sequence ID" value="KAG6684685.1"/>
    <property type="molecule type" value="Genomic_DNA"/>
</dbReference>
<dbReference type="AlphaFoldDB" id="A0A922DHT4"/>
<evidence type="ECO:0000256" key="12">
    <source>
        <dbReference type="SAM" id="MobiDB-lite"/>
    </source>
</evidence>
<dbReference type="InterPro" id="IPR013534">
    <property type="entry name" value="Starch_synth_cat_dom"/>
</dbReference>
<dbReference type="EMBL" id="CM031836">
    <property type="protein sequence ID" value="KAG6684688.1"/>
    <property type="molecule type" value="Genomic_DNA"/>
</dbReference>
<dbReference type="Proteomes" id="UP000811246">
    <property type="component" value="Chromosome 12"/>
</dbReference>
<dbReference type="HAMAP" id="MF_00484">
    <property type="entry name" value="Glycogen_synth"/>
    <property type="match status" value="1"/>
</dbReference>
<feature type="region of interest" description="Disordered" evidence="12">
    <location>
        <begin position="1"/>
        <end position="27"/>
    </location>
</feature>
<dbReference type="GO" id="GO:0004373">
    <property type="term" value="F:alpha-1,4-glucan glucosyltransferase (UDP-glucose donor) activity"/>
    <property type="evidence" value="ECO:0007669"/>
    <property type="project" value="InterPro"/>
</dbReference>
<dbReference type="NCBIfam" id="TIGR02095">
    <property type="entry name" value="glgA"/>
    <property type="match status" value="1"/>
</dbReference>
<feature type="compositionally biased region" description="Polar residues" evidence="12">
    <location>
        <begin position="1"/>
        <end position="13"/>
    </location>
</feature>
<dbReference type="Pfam" id="PF13692">
    <property type="entry name" value="Glyco_trans_1_4"/>
    <property type="match status" value="1"/>
</dbReference>
<dbReference type="FunFam" id="3.40.50.2000:FF:000073">
    <property type="entry name" value="Starch synthase, chloroplastic/amyloplastic"/>
    <property type="match status" value="1"/>
</dbReference>
<evidence type="ECO:0000256" key="5">
    <source>
        <dbReference type="ARBA" id="ARBA00022640"/>
    </source>
</evidence>
<evidence type="ECO:0000313" key="14">
    <source>
        <dbReference type="EMBL" id="KAG6684685.1"/>
    </source>
</evidence>
<reference evidence="14" key="1">
    <citation type="submission" date="2021-01" db="EMBL/GenBank/DDBJ databases">
        <authorList>
            <person name="Lovell J.T."/>
            <person name="Bentley N."/>
            <person name="Bhattarai G."/>
            <person name="Jenkins J.W."/>
            <person name="Sreedasyam A."/>
            <person name="Alarcon Y."/>
            <person name="Bock C."/>
            <person name="Boston L."/>
            <person name="Carlson J."/>
            <person name="Cervantes K."/>
            <person name="Clermont K."/>
            <person name="Krom N."/>
            <person name="Kubenka K."/>
            <person name="Mamidi S."/>
            <person name="Mattison C."/>
            <person name="Monteros M."/>
            <person name="Pisani C."/>
            <person name="Plott C."/>
            <person name="Rajasekar S."/>
            <person name="Rhein H.S."/>
            <person name="Rohla C."/>
            <person name="Song M."/>
            <person name="Hilaire R.S."/>
            <person name="Shu S."/>
            <person name="Wells L."/>
            <person name="Wang X."/>
            <person name="Webber J."/>
            <person name="Heerema R.J."/>
            <person name="Klein P."/>
            <person name="Conner P."/>
            <person name="Grauke L."/>
            <person name="Grimwood J."/>
            <person name="Schmutz J."/>
            <person name="Randall J.J."/>
        </authorList>
    </citation>
    <scope>NUCLEOTIDE SEQUENCE</scope>
    <source>
        <tissue evidence="14">Leaf</tissue>
    </source>
</reference>
<name>A0A922DHT4_CARIL</name>
<evidence type="ECO:0000256" key="7">
    <source>
        <dbReference type="ARBA" id="ARBA00022679"/>
    </source>
</evidence>
<evidence type="ECO:0000256" key="6">
    <source>
        <dbReference type="ARBA" id="ARBA00022676"/>
    </source>
</evidence>
<comment type="similarity">
    <text evidence="3">Belongs to the glycosyltransferase 1 family. Bacterial/plant glycogen synthase subfamily.</text>
</comment>